<protein>
    <submittedName>
        <fullName evidence="2">650_t:CDS:1</fullName>
    </submittedName>
</protein>
<reference evidence="2" key="1">
    <citation type="submission" date="2021-06" db="EMBL/GenBank/DDBJ databases">
        <authorList>
            <person name="Kallberg Y."/>
            <person name="Tangrot J."/>
            <person name="Rosling A."/>
        </authorList>
    </citation>
    <scope>NUCLEOTIDE SEQUENCE</scope>
    <source>
        <strain evidence="2">FL966</strain>
    </source>
</reference>
<keyword evidence="3" id="KW-1185">Reference proteome</keyword>
<name>A0A9N9B9N1_9GLOM</name>
<feature type="chain" id="PRO_5040511894" evidence="1">
    <location>
        <begin position="16"/>
        <end position="158"/>
    </location>
</feature>
<proteinExistence type="predicted"/>
<sequence>MLKPFAFLMIPKLLGFLLRIYQKLDKPGLDRRVYLTTKRKAGDVAVATFPYSDNVNTVTGEIHFSETEDKKVTCSGQMNSGFQNTHPDNFDYVIVDKDDKIVKDLTEKLSSVIEITVPGTAPFTYEFTDFSIDEIVGNWFVVRRRSYVEAGKAPIKKA</sequence>
<dbReference type="Proteomes" id="UP000789759">
    <property type="component" value="Unassembled WGS sequence"/>
</dbReference>
<organism evidence="2 3">
    <name type="scientific">Cetraspora pellucida</name>
    <dbReference type="NCBI Taxonomy" id="1433469"/>
    <lineage>
        <taxon>Eukaryota</taxon>
        <taxon>Fungi</taxon>
        <taxon>Fungi incertae sedis</taxon>
        <taxon>Mucoromycota</taxon>
        <taxon>Glomeromycotina</taxon>
        <taxon>Glomeromycetes</taxon>
        <taxon>Diversisporales</taxon>
        <taxon>Gigasporaceae</taxon>
        <taxon>Cetraspora</taxon>
    </lineage>
</organism>
<accession>A0A9N9B9N1</accession>
<evidence type="ECO:0000313" key="3">
    <source>
        <dbReference type="Proteomes" id="UP000789759"/>
    </source>
</evidence>
<dbReference type="OrthoDB" id="2393486at2759"/>
<gene>
    <name evidence="2" type="ORF">CPELLU_LOCUS4981</name>
</gene>
<dbReference type="AlphaFoldDB" id="A0A9N9B9N1"/>
<evidence type="ECO:0000256" key="1">
    <source>
        <dbReference type="SAM" id="SignalP"/>
    </source>
</evidence>
<evidence type="ECO:0000313" key="2">
    <source>
        <dbReference type="EMBL" id="CAG8556053.1"/>
    </source>
</evidence>
<keyword evidence="1" id="KW-0732">Signal</keyword>
<comment type="caution">
    <text evidence="2">The sequence shown here is derived from an EMBL/GenBank/DDBJ whole genome shotgun (WGS) entry which is preliminary data.</text>
</comment>
<dbReference type="EMBL" id="CAJVQA010002728">
    <property type="protein sequence ID" value="CAG8556053.1"/>
    <property type="molecule type" value="Genomic_DNA"/>
</dbReference>
<feature type="signal peptide" evidence="1">
    <location>
        <begin position="1"/>
        <end position="15"/>
    </location>
</feature>